<evidence type="ECO:0000256" key="6">
    <source>
        <dbReference type="PROSITE-ProRule" id="PRU00169"/>
    </source>
</evidence>
<dbReference type="PROSITE" id="PS50110">
    <property type="entry name" value="RESPONSE_REGULATORY"/>
    <property type="match status" value="1"/>
</dbReference>
<dbReference type="EC" id="2.7.13.3" evidence="2"/>
<dbReference type="CDD" id="cd00082">
    <property type="entry name" value="HisKA"/>
    <property type="match status" value="1"/>
</dbReference>
<dbReference type="Proteomes" id="UP001165667">
    <property type="component" value="Unassembled WGS sequence"/>
</dbReference>
<dbReference type="PRINTS" id="PR00344">
    <property type="entry name" value="BCTRLSENSOR"/>
</dbReference>
<dbReference type="CDD" id="cd18161">
    <property type="entry name" value="REC_hyHK_blue-like"/>
    <property type="match status" value="1"/>
</dbReference>
<dbReference type="Pfam" id="PF08447">
    <property type="entry name" value="PAS_3"/>
    <property type="match status" value="3"/>
</dbReference>
<evidence type="ECO:0000256" key="3">
    <source>
        <dbReference type="ARBA" id="ARBA00022553"/>
    </source>
</evidence>
<dbReference type="Gene3D" id="3.30.565.10">
    <property type="entry name" value="Histidine kinase-like ATPase, C-terminal domain"/>
    <property type="match status" value="1"/>
</dbReference>
<dbReference type="SMART" id="SM00086">
    <property type="entry name" value="PAC"/>
    <property type="match status" value="4"/>
</dbReference>
<feature type="domain" description="PAC" evidence="10">
    <location>
        <begin position="820"/>
        <end position="875"/>
    </location>
</feature>
<feature type="domain" description="PAS" evidence="9">
    <location>
        <begin position="167"/>
        <end position="237"/>
    </location>
</feature>
<proteinExistence type="predicted"/>
<dbReference type="Pfam" id="PF01590">
    <property type="entry name" value="GAF"/>
    <property type="match status" value="1"/>
</dbReference>
<dbReference type="SMART" id="SM00387">
    <property type="entry name" value="HATPase_c"/>
    <property type="match status" value="1"/>
</dbReference>
<dbReference type="InterPro" id="IPR000014">
    <property type="entry name" value="PAS"/>
</dbReference>
<dbReference type="Pfam" id="PF00072">
    <property type="entry name" value="Response_reg"/>
    <property type="match status" value="1"/>
</dbReference>
<dbReference type="SUPFAM" id="SSF55785">
    <property type="entry name" value="PYP-like sensor domain (PAS domain)"/>
    <property type="match status" value="4"/>
</dbReference>
<dbReference type="InterPro" id="IPR029016">
    <property type="entry name" value="GAF-like_dom_sf"/>
</dbReference>
<accession>A0AA41Z9W8</accession>
<dbReference type="GO" id="GO:0000155">
    <property type="term" value="F:phosphorelay sensor kinase activity"/>
    <property type="evidence" value="ECO:0007669"/>
    <property type="project" value="InterPro"/>
</dbReference>
<dbReference type="PROSITE" id="PS50109">
    <property type="entry name" value="HIS_KIN"/>
    <property type="match status" value="1"/>
</dbReference>
<dbReference type="PROSITE" id="PS50112">
    <property type="entry name" value="PAS"/>
    <property type="match status" value="2"/>
</dbReference>
<dbReference type="Pfam" id="PF00512">
    <property type="entry name" value="HisKA"/>
    <property type="match status" value="1"/>
</dbReference>
<evidence type="ECO:0000259" key="7">
    <source>
        <dbReference type="PROSITE" id="PS50109"/>
    </source>
</evidence>
<dbReference type="InterPro" id="IPR003018">
    <property type="entry name" value="GAF"/>
</dbReference>
<dbReference type="SMART" id="SM00388">
    <property type="entry name" value="HisKA"/>
    <property type="match status" value="1"/>
</dbReference>
<name>A0AA41Z9W8_9HYPH</name>
<dbReference type="InterPro" id="IPR005467">
    <property type="entry name" value="His_kinase_dom"/>
</dbReference>
<evidence type="ECO:0000256" key="4">
    <source>
        <dbReference type="ARBA" id="ARBA00022679"/>
    </source>
</evidence>
<dbReference type="SUPFAM" id="SSF47384">
    <property type="entry name" value="Homodimeric domain of signal transducing histidine kinase"/>
    <property type="match status" value="1"/>
</dbReference>
<sequence>MLPPTPLKTSAMARNLDWSKTGLGAQATWPQALRTVVDLLLASQIGMAVMWGEDPIVIYNDGYAPIAAGNHPAAFGARLASSSPDLWGRIRSCVERGLRGESVTLRNQHVSAGLDGTLEDLWFDFFYTPVRDDHGEVGGVLCTAIETSAHVLALRRHDDSERRLAQSEARLSMLVNQASVGISQTDLTGTFVTVNDRFCAILGRTKEQVIGSKIEEFTHPADLVLSRAGSRRLIEDGHAFVSEKRLLRPDGTTVWVNHHVSLGRDAAGQPEFIIRITQDISDRKTAETMARDSSSRMQLALSTGAVLGTWVWNDRTALLSGDARFAETLWLDAADTAKGVPLSRVLAAIHPDDRATFSERLRTAYEVRTGFHAEFRVTQPGGGWVWVEASGHLEFGSNGRPQRLPGILINIDQRRRAAERQAFLITLGDRLRTIEEPQAILDRTVEATGRHLEVLHIVYGEVSPDGETAEVLAHWPPVATIYRGRIKTKLLGATVAPSLRDGKVSITAPENGEPGRMAVPLSRDGRWHALMVAEARDGREWTGDEADLLREVIGRIWEAVERARAVLTLRKAQGRQAFLLRLNDHLSEINDPHEVLETVAESLGTYLGVNRASYGEVSADARIITFEGAWSDGTMPAINGAVSYADLAESEIGELMRGLTVSEDDFGRPGRSTEQRLAVFERYQTRSILAVPLIRDGQFRAGLFLAQKQPRRWSLEEISLTQEVARRTWDALERTRAEQALQRSEARLRAMFDTLPVGIVFAEMPSGRVTEGNARVEQILGYAAFSSLDAGAFEEWTAFDENGRRVPVEDHPLYVAVTAGETASRIFHHQRGDGTRVWVAVIAAPVRDAQGVITGGLLTIMDIDREKQAEAALRDLNTTLEHQVEARTLERDRVWRNSRDLLAVMSDDGRLLSLNPSWTALLGWGSEELVGRDFTSLLHQDDVALTTRTLDRLRDGPLPGPFENRLRRRDGSFLWLSWTASLENDAIYANGRDVTAEKHQAEALRQAEEQLRQSQKMEAVGQLTGGIAHDFNNLLTGITGALDLLGKRISQGRTDSAERYIGMAMNSANRAAALTHRLLAFSRRQPLEAKAVDANRLVTSMDDLLRRTIGERVTLDVKLGSGLWLTLCDPHQLENALLNLVINARDAMPDGGELTISTDNAVLEADGPEREGGTKPGRYVSLSVSDTGTGMTSDVIARAFDPFFTTKPIGQGTGLGLSMIYGFAKQSEGTVRITSEVGVGTTVTLFLPRSSGQVAETGERPSVGPREGAGETILVVEDDSNVRDLIREILQDLGYRPVEAADGPAGLAILRSGQHIDLLVTDVGLPGMNGRQLADQGRVFRPGLKVLFITGYAENASFGNGHLDPGMQMITKPFAVETFAAKIKEMI</sequence>
<dbReference type="SUPFAM" id="SSF55874">
    <property type="entry name" value="ATPase domain of HSP90 chaperone/DNA topoisomerase II/histidine kinase"/>
    <property type="match status" value="1"/>
</dbReference>
<dbReference type="PROSITE" id="PS50113">
    <property type="entry name" value="PAC"/>
    <property type="match status" value="2"/>
</dbReference>
<dbReference type="PANTHER" id="PTHR43304:SF1">
    <property type="entry name" value="PAC DOMAIN-CONTAINING PROTEIN"/>
    <property type="match status" value="1"/>
</dbReference>
<organism evidence="11 12">
    <name type="scientific">Lichenifustis flavocetrariae</name>
    <dbReference type="NCBI Taxonomy" id="2949735"/>
    <lineage>
        <taxon>Bacteria</taxon>
        <taxon>Pseudomonadati</taxon>
        <taxon>Pseudomonadota</taxon>
        <taxon>Alphaproteobacteria</taxon>
        <taxon>Hyphomicrobiales</taxon>
        <taxon>Lichenihabitantaceae</taxon>
        <taxon>Lichenifustis</taxon>
    </lineage>
</organism>
<dbReference type="InterPro" id="IPR035965">
    <property type="entry name" value="PAS-like_dom_sf"/>
</dbReference>
<evidence type="ECO:0000259" key="8">
    <source>
        <dbReference type="PROSITE" id="PS50110"/>
    </source>
</evidence>
<feature type="modified residue" description="4-aspartylphosphate" evidence="6">
    <location>
        <position position="1322"/>
    </location>
</feature>
<evidence type="ECO:0000313" key="11">
    <source>
        <dbReference type="EMBL" id="MCW6511967.1"/>
    </source>
</evidence>
<dbReference type="InterPro" id="IPR036097">
    <property type="entry name" value="HisK_dim/P_sf"/>
</dbReference>
<evidence type="ECO:0000256" key="2">
    <source>
        <dbReference type="ARBA" id="ARBA00012438"/>
    </source>
</evidence>
<dbReference type="InterPro" id="IPR052162">
    <property type="entry name" value="Sensor_kinase/Photoreceptor"/>
</dbReference>
<dbReference type="Gene3D" id="3.40.50.2300">
    <property type="match status" value="1"/>
</dbReference>
<dbReference type="Pfam" id="PF02518">
    <property type="entry name" value="HATPase_c"/>
    <property type="match status" value="1"/>
</dbReference>
<dbReference type="InterPro" id="IPR004358">
    <property type="entry name" value="Sig_transdc_His_kin-like_C"/>
</dbReference>
<dbReference type="InterPro" id="IPR000700">
    <property type="entry name" value="PAS-assoc_C"/>
</dbReference>
<protein>
    <recommendedName>
        <fullName evidence="2">histidine kinase</fullName>
        <ecNumber evidence="2">2.7.13.3</ecNumber>
    </recommendedName>
</protein>
<dbReference type="InterPro" id="IPR036890">
    <property type="entry name" value="HATPase_C_sf"/>
</dbReference>
<dbReference type="SUPFAM" id="SSF55781">
    <property type="entry name" value="GAF domain-like"/>
    <property type="match status" value="2"/>
</dbReference>
<keyword evidence="4" id="KW-0808">Transferase</keyword>
<dbReference type="SUPFAM" id="SSF52172">
    <property type="entry name" value="CheY-like"/>
    <property type="match status" value="1"/>
</dbReference>
<keyword evidence="3 6" id="KW-0597">Phosphoprotein</keyword>
<dbReference type="InterPro" id="IPR013655">
    <property type="entry name" value="PAS_fold_3"/>
</dbReference>
<reference evidence="11" key="1">
    <citation type="submission" date="2022-05" db="EMBL/GenBank/DDBJ databases">
        <authorList>
            <person name="Pankratov T."/>
        </authorList>
    </citation>
    <scope>NUCLEOTIDE SEQUENCE</scope>
    <source>
        <strain evidence="11">BP6-180914</strain>
    </source>
</reference>
<gene>
    <name evidence="11" type="ORF">M8523_28855</name>
</gene>
<dbReference type="Gene3D" id="3.30.450.40">
    <property type="match status" value="2"/>
</dbReference>
<feature type="domain" description="Response regulatory" evidence="8">
    <location>
        <begin position="1272"/>
        <end position="1387"/>
    </location>
</feature>
<keyword evidence="5" id="KW-0418">Kinase</keyword>
<dbReference type="Pfam" id="PF13426">
    <property type="entry name" value="PAS_9"/>
    <property type="match status" value="1"/>
</dbReference>
<dbReference type="NCBIfam" id="TIGR00229">
    <property type="entry name" value="sensory_box"/>
    <property type="match status" value="3"/>
</dbReference>
<evidence type="ECO:0000256" key="1">
    <source>
        <dbReference type="ARBA" id="ARBA00000085"/>
    </source>
</evidence>
<dbReference type="EMBL" id="JAMOIM010000037">
    <property type="protein sequence ID" value="MCW6511967.1"/>
    <property type="molecule type" value="Genomic_DNA"/>
</dbReference>
<feature type="domain" description="PAS" evidence="9">
    <location>
        <begin position="902"/>
        <end position="957"/>
    </location>
</feature>
<dbReference type="SMART" id="SM00065">
    <property type="entry name" value="GAF"/>
    <property type="match status" value="2"/>
</dbReference>
<evidence type="ECO:0000313" key="12">
    <source>
        <dbReference type="Proteomes" id="UP001165667"/>
    </source>
</evidence>
<dbReference type="SMART" id="SM00448">
    <property type="entry name" value="REC"/>
    <property type="match status" value="1"/>
</dbReference>
<dbReference type="PANTHER" id="PTHR43304">
    <property type="entry name" value="PHYTOCHROME-LIKE PROTEIN CPH1"/>
    <property type="match status" value="1"/>
</dbReference>
<dbReference type="SMART" id="SM00091">
    <property type="entry name" value="PAS"/>
    <property type="match status" value="4"/>
</dbReference>
<evidence type="ECO:0000259" key="9">
    <source>
        <dbReference type="PROSITE" id="PS50112"/>
    </source>
</evidence>
<feature type="domain" description="PAC" evidence="10">
    <location>
        <begin position="240"/>
        <end position="292"/>
    </location>
</feature>
<dbReference type="Gene3D" id="3.30.450.20">
    <property type="entry name" value="PAS domain"/>
    <property type="match status" value="5"/>
</dbReference>
<dbReference type="RefSeq" id="WP_282588346.1">
    <property type="nucleotide sequence ID" value="NZ_JAMOIM010000037.1"/>
</dbReference>
<dbReference type="InterPro" id="IPR011006">
    <property type="entry name" value="CheY-like_superfamily"/>
</dbReference>
<dbReference type="InterPro" id="IPR001610">
    <property type="entry name" value="PAC"/>
</dbReference>
<dbReference type="InterPro" id="IPR001789">
    <property type="entry name" value="Sig_transdc_resp-reg_receiver"/>
</dbReference>
<dbReference type="CDD" id="cd00130">
    <property type="entry name" value="PAS"/>
    <property type="match status" value="3"/>
</dbReference>
<comment type="catalytic activity">
    <reaction evidence="1">
        <text>ATP + protein L-histidine = ADP + protein N-phospho-L-histidine.</text>
        <dbReference type="EC" id="2.7.13.3"/>
    </reaction>
</comment>
<dbReference type="InterPro" id="IPR003594">
    <property type="entry name" value="HATPase_dom"/>
</dbReference>
<dbReference type="Gene3D" id="1.10.287.130">
    <property type="match status" value="1"/>
</dbReference>
<keyword evidence="12" id="KW-1185">Reference proteome</keyword>
<evidence type="ECO:0000256" key="5">
    <source>
        <dbReference type="ARBA" id="ARBA00022777"/>
    </source>
</evidence>
<comment type="caution">
    <text evidence="11">The sequence shown here is derived from an EMBL/GenBank/DDBJ whole genome shotgun (WGS) entry which is preliminary data.</text>
</comment>
<evidence type="ECO:0000259" key="10">
    <source>
        <dbReference type="PROSITE" id="PS50113"/>
    </source>
</evidence>
<feature type="domain" description="Histidine kinase" evidence="7">
    <location>
        <begin position="1026"/>
        <end position="1251"/>
    </location>
</feature>
<dbReference type="InterPro" id="IPR003661">
    <property type="entry name" value="HisK_dim/P_dom"/>
</dbReference>